<dbReference type="InterPro" id="IPR001611">
    <property type="entry name" value="Leu-rich_rpt"/>
</dbReference>
<dbReference type="InterPro" id="IPR000483">
    <property type="entry name" value="Cys-rich_flank_reg_C"/>
</dbReference>
<evidence type="ECO:0000256" key="1">
    <source>
        <dbReference type="ARBA" id="ARBA00007343"/>
    </source>
</evidence>
<gene>
    <name evidence="6" type="primary">Slit2_1</name>
    <name evidence="6" type="ORF">EYF80_018338</name>
</gene>
<dbReference type="Gene3D" id="3.80.10.10">
    <property type="entry name" value="Ribonuclease Inhibitor"/>
    <property type="match status" value="1"/>
</dbReference>
<dbReference type="GO" id="GO:0005886">
    <property type="term" value="C:plasma membrane"/>
    <property type="evidence" value="ECO:0007669"/>
    <property type="project" value="TreeGrafter"/>
</dbReference>
<keyword evidence="3" id="KW-0732">Signal</keyword>
<dbReference type="Proteomes" id="UP000314294">
    <property type="component" value="Unassembled WGS sequence"/>
</dbReference>
<evidence type="ECO:0000256" key="2">
    <source>
        <dbReference type="ARBA" id="ARBA00022614"/>
    </source>
</evidence>
<protein>
    <submittedName>
        <fullName evidence="6">Slit 2 protein</fullName>
    </submittedName>
</protein>
<feature type="domain" description="LRRCT" evidence="5">
    <location>
        <begin position="53"/>
        <end position="102"/>
    </location>
</feature>
<dbReference type="PANTHER" id="PTHR45930">
    <property type="entry name" value="G-PROTEIN COUPLED RECEPTOR 124-LIKE PROTEIN"/>
    <property type="match status" value="1"/>
</dbReference>
<evidence type="ECO:0000256" key="3">
    <source>
        <dbReference type="ARBA" id="ARBA00022729"/>
    </source>
</evidence>
<dbReference type="OrthoDB" id="8788217at2759"/>
<dbReference type="PANTHER" id="PTHR45930:SF4">
    <property type="entry name" value="ADHESION G PROTEIN-COUPLED RECEPTOR A3"/>
    <property type="match status" value="1"/>
</dbReference>
<sequence>MLRSNQISCIDNSTFTGLSSVRLLSLYDNRISSIAPGAFSTLHSLSTINLLSNPYVCDCQLAWLGQWLKKTRVVSGNPRCQRPAFLKEIPIQDVATPDFTCDGEPVSHSASLFVSIHIFGKLRRLHVKYC</sequence>
<organism evidence="6 7">
    <name type="scientific">Liparis tanakae</name>
    <name type="common">Tanaka's snailfish</name>
    <dbReference type="NCBI Taxonomy" id="230148"/>
    <lineage>
        <taxon>Eukaryota</taxon>
        <taxon>Metazoa</taxon>
        <taxon>Chordata</taxon>
        <taxon>Craniata</taxon>
        <taxon>Vertebrata</taxon>
        <taxon>Euteleostomi</taxon>
        <taxon>Actinopterygii</taxon>
        <taxon>Neopterygii</taxon>
        <taxon>Teleostei</taxon>
        <taxon>Neoteleostei</taxon>
        <taxon>Acanthomorphata</taxon>
        <taxon>Eupercaria</taxon>
        <taxon>Perciformes</taxon>
        <taxon>Cottioidei</taxon>
        <taxon>Cottales</taxon>
        <taxon>Liparidae</taxon>
        <taxon>Liparis</taxon>
    </lineage>
</organism>
<reference evidence="6 7" key="1">
    <citation type="submission" date="2019-03" db="EMBL/GenBank/DDBJ databases">
        <title>First draft genome of Liparis tanakae, snailfish: a comprehensive survey of snailfish specific genes.</title>
        <authorList>
            <person name="Kim W."/>
            <person name="Song I."/>
            <person name="Jeong J.-H."/>
            <person name="Kim D."/>
            <person name="Kim S."/>
            <person name="Ryu S."/>
            <person name="Song J.Y."/>
            <person name="Lee S.K."/>
        </authorList>
    </citation>
    <scope>NUCLEOTIDE SEQUENCE [LARGE SCALE GENOMIC DNA]</scope>
    <source>
        <tissue evidence="6">Muscle</tissue>
    </source>
</reference>
<dbReference type="SUPFAM" id="SSF52058">
    <property type="entry name" value="L domain-like"/>
    <property type="match status" value="1"/>
</dbReference>
<evidence type="ECO:0000313" key="7">
    <source>
        <dbReference type="Proteomes" id="UP000314294"/>
    </source>
</evidence>
<keyword evidence="2" id="KW-0433">Leucine-rich repeat</keyword>
<dbReference type="Pfam" id="PF13855">
    <property type="entry name" value="LRR_8"/>
    <property type="match status" value="1"/>
</dbReference>
<dbReference type="GO" id="GO:0007166">
    <property type="term" value="P:cell surface receptor signaling pathway"/>
    <property type="evidence" value="ECO:0007669"/>
    <property type="project" value="TreeGrafter"/>
</dbReference>
<dbReference type="SMART" id="SM00082">
    <property type="entry name" value="LRRCT"/>
    <property type="match status" value="1"/>
</dbReference>
<evidence type="ECO:0000256" key="4">
    <source>
        <dbReference type="ARBA" id="ARBA00023170"/>
    </source>
</evidence>
<keyword evidence="4" id="KW-0675">Receptor</keyword>
<dbReference type="InterPro" id="IPR051963">
    <property type="entry name" value="Adhesion_GPCR_A"/>
</dbReference>
<dbReference type="InterPro" id="IPR032675">
    <property type="entry name" value="LRR_dom_sf"/>
</dbReference>
<accession>A0A4Z2HZV9</accession>
<dbReference type="EMBL" id="SRLO01000150">
    <property type="protein sequence ID" value="TNN71389.1"/>
    <property type="molecule type" value="Genomic_DNA"/>
</dbReference>
<evidence type="ECO:0000259" key="5">
    <source>
        <dbReference type="SMART" id="SM00082"/>
    </source>
</evidence>
<name>A0A4Z2HZV9_9TELE</name>
<evidence type="ECO:0000313" key="6">
    <source>
        <dbReference type="EMBL" id="TNN71389.1"/>
    </source>
</evidence>
<comment type="similarity">
    <text evidence="1">Belongs to the G-protein coupled receptor 2 family. Adhesion G-protein coupled receptor (ADGR) subfamily.</text>
</comment>
<keyword evidence="7" id="KW-1185">Reference proteome</keyword>
<dbReference type="AlphaFoldDB" id="A0A4Z2HZV9"/>
<proteinExistence type="inferred from homology"/>
<comment type="caution">
    <text evidence="6">The sequence shown here is derived from an EMBL/GenBank/DDBJ whole genome shotgun (WGS) entry which is preliminary data.</text>
</comment>